<dbReference type="PANTHER" id="PTHR23513">
    <property type="entry name" value="INTEGRAL MEMBRANE EFFLUX PROTEIN-RELATED"/>
    <property type="match status" value="1"/>
</dbReference>
<feature type="transmembrane region" description="Helical" evidence="8">
    <location>
        <begin position="173"/>
        <end position="194"/>
    </location>
</feature>
<dbReference type="EMBL" id="BJYX01000020">
    <property type="protein sequence ID" value="GEO31421.1"/>
    <property type="molecule type" value="Genomic_DNA"/>
</dbReference>
<sequence length="427" mass="44448">MRLQRSLGALSDRRFAWYFTARTVSTAGSVMVPVALAFAVLHIDQSAGALAQVLGVRTLTMVVFLLVGGVVADRFSRIVVLQVSHVLTCLTQALAAYLIISGDATLTQLTVLEGVNGAVSAFTMPAMMGVVPLVVDRSRLQQANALLSFSRSGLAVIGPAVAGLLVVGVGPGWALAVDALTYAVAIVCLTRVGLPRRSTESASAGAPHRSMVRELREGWSEFTGREWLWVIVLAFGLTNAIHSGVIGVLGPLIAKSTASIGEAGWGLVLSAEAVGTVIMTLVMLRLRLRRPLRAGMLAICVLAVPMVLLGVAPAVVPVAVGFFLAGAAVEVFGVGWSTALHEHVPVSVLSRVSSYDALGSFVAIPIGTFLYGWLATTVDVETLTVVSAGVYVAISLSALLSRSVRELGRSSGDPARTGAAADEPSRS</sequence>
<feature type="transmembrane region" description="Helical" evidence="8">
    <location>
        <begin position="296"/>
        <end position="316"/>
    </location>
</feature>
<accession>A0A512D4N0</accession>
<keyword evidence="2" id="KW-0813">Transport</keyword>
<dbReference type="PANTHER" id="PTHR23513:SF11">
    <property type="entry name" value="STAPHYLOFERRIN A TRANSPORTER"/>
    <property type="match status" value="1"/>
</dbReference>
<evidence type="ECO:0000256" key="8">
    <source>
        <dbReference type="SAM" id="Phobius"/>
    </source>
</evidence>
<feature type="region of interest" description="Disordered" evidence="7">
    <location>
        <begin position="408"/>
        <end position="427"/>
    </location>
</feature>
<keyword evidence="6 8" id="KW-0472">Membrane</keyword>
<reference evidence="9 10" key="1">
    <citation type="submission" date="2019-07" db="EMBL/GenBank/DDBJ databases">
        <title>Whole genome shotgun sequence of Terrabacter aerolatus NBRC 106305.</title>
        <authorList>
            <person name="Hosoyama A."/>
            <person name="Uohara A."/>
            <person name="Ohji S."/>
            <person name="Ichikawa N."/>
        </authorList>
    </citation>
    <scope>NUCLEOTIDE SEQUENCE [LARGE SCALE GENOMIC DNA]</scope>
    <source>
        <strain evidence="9 10">NBRC 106305</strain>
    </source>
</reference>
<protein>
    <submittedName>
        <fullName evidence="9">MFS transporter</fullName>
    </submittedName>
</protein>
<evidence type="ECO:0000256" key="1">
    <source>
        <dbReference type="ARBA" id="ARBA00004651"/>
    </source>
</evidence>
<feature type="transmembrane region" description="Helical" evidence="8">
    <location>
        <begin position="115"/>
        <end position="135"/>
    </location>
</feature>
<dbReference type="Pfam" id="PF05977">
    <property type="entry name" value="MFS_3"/>
    <property type="match status" value="1"/>
</dbReference>
<dbReference type="AlphaFoldDB" id="A0A512D4N0"/>
<feature type="transmembrane region" description="Helical" evidence="8">
    <location>
        <begin position="49"/>
        <end position="71"/>
    </location>
</feature>
<comment type="caution">
    <text evidence="9">The sequence shown here is derived from an EMBL/GenBank/DDBJ whole genome shotgun (WGS) entry which is preliminary data.</text>
</comment>
<name>A0A512D4N0_9MICO</name>
<evidence type="ECO:0000256" key="7">
    <source>
        <dbReference type="SAM" id="MobiDB-lite"/>
    </source>
</evidence>
<dbReference type="RefSeq" id="WP_147067821.1">
    <property type="nucleotide sequence ID" value="NZ_BAAARO010000015.1"/>
</dbReference>
<evidence type="ECO:0000256" key="4">
    <source>
        <dbReference type="ARBA" id="ARBA00022692"/>
    </source>
</evidence>
<organism evidence="9 10">
    <name type="scientific">Terrabacter aerolatus</name>
    <dbReference type="NCBI Taxonomy" id="422442"/>
    <lineage>
        <taxon>Bacteria</taxon>
        <taxon>Bacillati</taxon>
        <taxon>Actinomycetota</taxon>
        <taxon>Actinomycetes</taxon>
        <taxon>Micrococcales</taxon>
        <taxon>Intrasporangiaceae</taxon>
        <taxon>Terrabacter</taxon>
    </lineage>
</organism>
<gene>
    <name evidence="9" type="ORF">TAE01_32310</name>
</gene>
<evidence type="ECO:0000256" key="5">
    <source>
        <dbReference type="ARBA" id="ARBA00022989"/>
    </source>
</evidence>
<evidence type="ECO:0000256" key="6">
    <source>
        <dbReference type="ARBA" id="ARBA00023136"/>
    </source>
</evidence>
<dbReference type="CDD" id="cd06173">
    <property type="entry name" value="MFS_MefA_like"/>
    <property type="match status" value="1"/>
</dbReference>
<dbReference type="GO" id="GO:0005886">
    <property type="term" value="C:plasma membrane"/>
    <property type="evidence" value="ECO:0007669"/>
    <property type="project" value="UniProtKB-SubCell"/>
</dbReference>
<feature type="transmembrane region" description="Helical" evidence="8">
    <location>
        <begin position="265"/>
        <end position="284"/>
    </location>
</feature>
<evidence type="ECO:0000313" key="10">
    <source>
        <dbReference type="Proteomes" id="UP000321534"/>
    </source>
</evidence>
<keyword evidence="4 8" id="KW-0812">Transmembrane</keyword>
<feature type="transmembrane region" description="Helical" evidence="8">
    <location>
        <begin position="78"/>
        <end position="100"/>
    </location>
</feature>
<dbReference type="OrthoDB" id="4528313at2"/>
<dbReference type="Proteomes" id="UP000321534">
    <property type="component" value="Unassembled WGS sequence"/>
</dbReference>
<evidence type="ECO:0000256" key="3">
    <source>
        <dbReference type="ARBA" id="ARBA00022475"/>
    </source>
</evidence>
<feature type="transmembrane region" description="Helical" evidence="8">
    <location>
        <begin position="352"/>
        <end position="374"/>
    </location>
</feature>
<feature type="transmembrane region" description="Helical" evidence="8">
    <location>
        <begin position="322"/>
        <end position="340"/>
    </location>
</feature>
<dbReference type="Gene3D" id="1.20.1250.20">
    <property type="entry name" value="MFS general substrate transporter like domains"/>
    <property type="match status" value="1"/>
</dbReference>
<dbReference type="SUPFAM" id="SSF103473">
    <property type="entry name" value="MFS general substrate transporter"/>
    <property type="match status" value="1"/>
</dbReference>
<evidence type="ECO:0000313" key="9">
    <source>
        <dbReference type="EMBL" id="GEO31421.1"/>
    </source>
</evidence>
<feature type="transmembrane region" description="Helical" evidence="8">
    <location>
        <begin position="21"/>
        <end position="43"/>
    </location>
</feature>
<keyword evidence="3" id="KW-1003">Cell membrane</keyword>
<evidence type="ECO:0000256" key="2">
    <source>
        <dbReference type="ARBA" id="ARBA00022448"/>
    </source>
</evidence>
<feature type="transmembrane region" description="Helical" evidence="8">
    <location>
        <begin position="227"/>
        <end position="253"/>
    </location>
</feature>
<keyword evidence="10" id="KW-1185">Reference proteome</keyword>
<keyword evidence="5 8" id="KW-1133">Transmembrane helix</keyword>
<dbReference type="InterPro" id="IPR036259">
    <property type="entry name" value="MFS_trans_sf"/>
</dbReference>
<dbReference type="InterPro" id="IPR010290">
    <property type="entry name" value="TM_effector"/>
</dbReference>
<feature type="transmembrane region" description="Helical" evidence="8">
    <location>
        <begin position="380"/>
        <end position="400"/>
    </location>
</feature>
<proteinExistence type="predicted"/>
<feature type="transmembrane region" description="Helical" evidence="8">
    <location>
        <begin position="147"/>
        <end position="167"/>
    </location>
</feature>
<comment type="subcellular location">
    <subcellularLocation>
        <location evidence="1">Cell membrane</location>
        <topology evidence="1">Multi-pass membrane protein</topology>
    </subcellularLocation>
</comment>